<organism evidence="2">
    <name type="scientific">uncultured bacterium esnapd18</name>
    <dbReference type="NCBI Taxonomy" id="1366599"/>
    <lineage>
        <taxon>Bacteria</taxon>
        <taxon>environmental samples</taxon>
    </lineage>
</organism>
<dbReference type="Gene3D" id="3.40.50.150">
    <property type="entry name" value="Vaccinia Virus protein VP39"/>
    <property type="match status" value="1"/>
</dbReference>
<dbReference type="InterPro" id="IPR036388">
    <property type="entry name" value="WH-like_DNA-bd_sf"/>
</dbReference>
<accession>S5UBT8</accession>
<dbReference type="SUPFAM" id="SSF53335">
    <property type="entry name" value="S-adenosyl-L-methionine-dependent methyltransferases"/>
    <property type="match status" value="1"/>
</dbReference>
<evidence type="ECO:0000313" key="2">
    <source>
        <dbReference type="EMBL" id="AGS49869.1"/>
    </source>
</evidence>
<dbReference type="CDD" id="cd02440">
    <property type="entry name" value="AdoMet_MTases"/>
    <property type="match status" value="1"/>
</dbReference>
<dbReference type="Gene3D" id="1.10.10.10">
    <property type="entry name" value="Winged helix-like DNA-binding domain superfamily/Winged helix DNA-binding domain"/>
    <property type="match status" value="1"/>
</dbReference>
<evidence type="ECO:0000259" key="1">
    <source>
        <dbReference type="Pfam" id="PF13649"/>
    </source>
</evidence>
<reference evidence="2" key="1">
    <citation type="journal article" date="2013" name="Proc. Natl. Acad. Sci. U.S.A.">
        <title>Mapping gene clusters within arrayed metagenomic libraries to expand the structural diversity of biomedically relevant natural products.</title>
        <authorList>
            <person name="Owen J.G."/>
            <person name="Reddy B.V."/>
            <person name="Ternei M.A."/>
            <person name="Charlop-Powers Z."/>
            <person name="Calle P.Y."/>
            <person name="Kim J.H."/>
            <person name="Brady S.F."/>
        </authorList>
    </citation>
    <scope>NUCLEOTIDE SEQUENCE</scope>
</reference>
<sequence>MTRAEATEAPEVTAGARRLYNSAVVVYAVSAAMELGLLDEIRRNDKVDLVAFATDNTLDRNIVSAIADALAAGDVVTRDPGSDLVCRGGEFDGVDHASPFFYWLTRGTSRLLSRLPDYASDRTPPTQPDEDPWGRDMRAVAIASRTASERFFNQTLRSELAGVDFTRVADLGCGSGDRLIMLLNMREGARGVGVDIASPALDLAHEQTGRAGLRERVEFFHEDVTTMPARPEFADVDLLTCFLMGHDFWPRDTAVRTMRMLRDAFPNVRHFVLCDECRVPEPFTLDSTIFTMGFMLAHAGMGKYIPAIDEWHSVFEESGWRCRAVVPSGVPESNVVFHLTPLER</sequence>
<feature type="domain" description="Methyltransferase" evidence="1">
    <location>
        <begin position="168"/>
        <end position="258"/>
    </location>
</feature>
<name>S5UBT8_9BACT</name>
<dbReference type="EMBL" id="KF264558">
    <property type="protein sequence ID" value="AGS49869.1"/>
    <property type="molecule type" value="Genomic_DNA"/>
</dbReference>
<dbReference type="AlphaFoldDB" id="S5UBT8"/>
<dbReference type="InterPro" id="IPR029063">
    <property type="entry name" value="SAM-dependent_MTases_sf"/>
</dbReference>
<protein>
    <recommendedName>
        <fullName evidence="1">Methyltransferase domain-containing protein</fullName>
    </recommendedName>
</protein>
<dbReference type="Pfam" id="PF13649">
    <property type="entry name" value="Methyltransf_25"/>
    <property type="match status" value="1"/>
</dbReference>
<dbReference type="InterPro" id="IPR041698">
    <property type="entry name" value="Methyltransf_25"/>
</dbReference>
<proteinExistence type="predicted"/>